<sequence>MPCTRLHGGPRHGLVLISLSSLIQETASFAHLLSLSNKGFMSVDSTGDLTLVVQEMDEVTDIVRKKGSKKGSVSVSPRDKGKNKRKLGDPSIGNPVNAPLSLTEFPRYEFSPEKSQSSLCEVKLEAGLDQPKEGPETEASDPFDWEDDPLACQLEKNLLSNLQEVFQNAIEKLVELGYSEEVAEKVISRGGLYFEGKDPTMNIVKDTLYFLEQGKDTGASRDNKFDDLQQLVEYTMLEIVGVLREVRPSLSAVEAMWLLLICDLNVPQAIALEGDPFSGFGCKDVSGESSSSSSIPQFKSEAQSSGTTLANPKEPNFQKPSLLNAQNPLPKTVKFGSFPNLPNPKDLASERVTAEKESTVSLSFTVEKSFGTTEECVQPTEQSCTCEEKSGAGRKGRTKKELAALRHKCIHMDKSNKTYGSKGSYRPGKHSSFGGFVLEKKLKPPSELAGVQMKNVVSKRGTEVGAEVPLADGSLPVSKTLSTLPATENAPTSTSPTAAMKSNPKAQVNTSKAPQIPDYYAGIPYDKSMGKYVPQDEKDELVLKLVPRLQELQDELQCWTEWANQKVMQAARRLGKDQAELKALRLEKEEAEEKKKEKKILEENTTKRLSEMENALGNATAEVEIADSTLRRLEVQNSVLKEELEAAKLRASESAANYQETVEREQTTMKKVQSWEGQKAALQEELGTKKEMVDELQKESGKAKNLYNKTEARWKQERMEKENLLAQAASIRQERERLEAQATAEEEMIKQKAEGEVQKYKEEIKKLEQKLSQMKMEADSSAIAALRSGTEASSSSTGSSGVQAMQRNQNPQGLKQERECAMCLSEEKTVIFLPCAHQLLCAKCNELHEKKGMIDCPACRAPIMLRFNARFAHP</sequence>
<evidence type="ECO:0000259" key="4">
    <source>
        <dbReference type="PROSITE" id="PS50089"/>
    </source>
</evidence>
<evidence type="ECO:0000313" key="6">
    <source>
        <dbReference type="Proteomes" id="UP000737018"/>
    </source>
</evidence>
<keyword evidence="1" id="KW-0862">Zinc</keyword>
<dbReference type="Proteomes" id="UP000737018">
    <property type="component" value="Unassembled WGS sequence"/>
</dbReference>
<feature type="compositionally biased region" description="Polar residues" evidence="3">
    <location>
        <begin position="802"/>
        <end position="811"/>
    </location>
</feature>
<dbReference type="CDD" id="cd23128">
    <property type="entry name" value="RING-HC_MIP1-like"/>
    <property type="match status" value="1"/>
</dbReference>
<evidence type="ECO:0000256" key="1">
    <source>
        <dbReference type="PROSITE-ProRule" id="PRU00175"/>
    </source>
</evidence>
<dbReference type="Gene3D" id="3.30.40.10">
    <property type="entry name" value="Zinc/RING finger domain, C3HC4 (zinc finger)"/>
    <property type="match status" value="1"/>
</dbReference>
<feature type="compositionally biased region" description="Low complexity" evidence="3">
    <location>
        <begin position="788"/>
        <end position="801"/>
    </location>
</feature>
<evidence type="ECO:0000313" key="5">
    <source>
        <dbReference type="EMBL" id="KAF3972635.1"/>
    </source>
</evidence>
<dbReference type="PANTHER" id="PTHR46405">
    <property type="entry name" value="OS05G0141500 PROTEIN"/>
    <property type="match status" value="1"/>
</dbReference>
<comment type="caution">
    <text evidence="5">The sequence shown here is derived from an EMBL/GenBank/DDBJ whole genome shotgun (WGS) entry which is preliminary data.</text>
</comment>
<dbReference type="InterPro" id="IPR046934">
    <property type="entry name" value="PIR2-like"/>
</dbReference>
<dbReference type="PROSITE" id="PS50089">
    <property type="entry name" value="ZF_RING_2"/>
    <property type="match status" value="1"/>
</dbReference>
<dbReference type="SUPFAM" id="SSF57850">
    <property type="entry name" value="RING/U-box"/>
    <property type="match status" value="1"/>
</dbReference>
<feature type="coiled-coil region" evidence="2">
    <location>
        <begin position="574"/>
        <end position="784"/>
    </location>
</feature>
<feature type="region of interest" description="Disordered" evidence="3">
    <location>
        <begin position="481"/>
        <end position="510"/>
    </location>
</feature>
<keyword evidence="2" id="KW-0175">Coiled coil</keyword>
<dbReference type="InterPro" id="IPR046527">
    <property type="entry name" value="PIR2-like_helical"/>
</dbReference>
<feature type="region of interest" description="Disordered" evidence="3">
    <location>
        <begin position="787"/>
        <end position="811"/>
    </location>
</feature>
<feature type="region of interest" description="Disordered" evidence="3">
    <location>
        <begin position="64"/>
        <end position="98"/>
    </location>
</feature>
<dbReference type="InterPro" id="IPR013083">
    <property type="entry name" value="Znf_RING/FYVE/PHD"/>
</dbReference>
<keyword evidence="1" id="KW-0863">Zinc-finger</keyword>
<organism evidence="5 6">
    <name type="scientific">Castanea mollissima</name>
    <name type="common">Chinese chestnut</name>
    <dbReference type="NCBI Taxonomy" id="60419"/>
    <lineage>
        <taxon>Eukaryota</taxon>
        <taxon>Viridiplantae</taxon>
        <taxon>Streptophyta</taxon>
        <taxon>Embryophyta</taxon>
        <taxon>Tracheophyta</taxon>
        <taxon>Spermatophyta</taxon>
        <taxon>Magnoliopsida</taxon>
        <taxon>eudicotyledons</taxon>
        <taxon>Gunneridae</taxon>
        <taxon>Pentapetalae</taxon>
        <taxon>rosids</taxon>
        <taxon>fabids</taxon>
        <taxon>Fagales</taxon>
        <taxon>Fagaceae</taxon>
        <taxon>Castanea</taxon>
    </lineage>
</organism>
<feature type="compositionally biased region" description="Polar residues" evidence="3">
    <location>
        <begin position="481"/>
        <end position="497"/>
    </location>
</feature>
<keyword evidence="1" id="KW-0479">Metal-binding</keyword>
<name>A0A8J4RSH7_9ROSI</name>
<dbReference type="GO" id="GO:0008270">
    <property type="term" value="F:zinc ion binding"/>
    <property type="evidence" value="ECO:0007669"/>
    <property type="project" value="UniProtKB-KW"/>
</dbReference>
<dbReference type="Pfam" id="PF20235">
    <property type="entry name" value="PIR2-like_helical"/>
    <property type="match status" value="1"/>
</dbReference>
<accession>A0A8J4RSH7</accession>
<feature type="region of interest" description="Disordered" evidence="3">
    <location>
        <begin position="289"/>
        <end position="325"/>
    </location>
</feature>
<feature type="compositionally biased region" description="Polar residues" evidence="3">
    <location>
        <begin position="295"/>
        <end position="310"/>
    </location>
</feature>
<proteinExistence type="predicted"/>
<reference evidence="5" key="1">
    <citation type="submission" date="2020-03" db="EMBL/GenBank/DDBJ databases">
        <title>Castanea mollissima Vanexum genome sequencing.</title>
        <authorList>
            <person name="Staton M."/>
        </authorList>
    </citation>
    <scope>NUCLEOTIDE SEQUENCE</scope>
    <source>
        <tissue evidence="5">Leaf</tissue>
    </source>
</reference>
<dbReference type="InterPro" id="IPR001841">
    <property type="entry name" value="Znf_RING"/>
</dbReference>
<protein>
    <recommendedName>
        <fullName evidence="4">RING-type domain-containing protein</fullName>
    </recommendedName>
</protein>
<dbReference type="EMBL" id="JRKL02000314">
    <property type="protein sequence ID" value="KAF3972635.1"/>
    <property type="molecule type" value="Genomic_DNA"/>
</dbReference>
<evidence type="ECO:0000256" key="2">
    <source>
        <dbReference type="SAM" id="Coils"/>
    </source>
</evidence>
<dbReference type="PANTHER" id="PTHR46405:SF4">
    <property type="entry name" value="E3 UBIQUITIN-PROTEIN LIGASE RF298-RELATED"/>
    <property type="match status" value="1"/>
</dbReference>
<evidence type="ECO:0000256" key="3">
    <source>
        <dbReference type="SAM" id="MobiDB-lite"/>
    </source>
</evidence>
<dbReference type="Pfam" id="PF13920">
    <property type="entry name" value="zf-C3HC4_3"/>
    <property type="match status" value="1"/>
</dbReference>
<dbReference type="AlphaFoldDB" id="A0A8J4RSH7"/>
<dbReference type="OrthoDB" id="774873at2759"/>
<feature type="domain" description="RING-type" evidence="4">
    <location>
        <begin position="820"/>
        <end position="860"/>
    </location>
</feature>
<keyword evidence="6" id="KW-1185">Reference proteome</keyword>
<gene>
    <name evidence="5" type="ORF">CMV_003869</name>
</gene>